<dbReference type="KEGG" id="nga:Ngar_c03040"/>
<dbReference type="InParanoid" id="K0IHH4"/>
<evidence type="ECO:0000313" key="2">
    <source>
        <dbReference type="Proteomes" id="UP000008037"/>
    </source>
</evidence>
<dbReference type="HOGENOM" id="CLU_3113189_0_0_2"/>
<dbReference type="AlphaFoldDB" id="K0IHH4"/>
<name>K0IHH4_NITGG</name>
<evidence type="ECO:0000313" key="1">
    <source>
        <dbReference type="EMBL" id="AFU57252.1"/>
    </source>
</evidence>
<reference evidence="1 2" key="1">
    <citation type="journal article" date="2012" name="Environ. Microbiol.">
        <title>The genome of the ammonia-oxidizing Candidatus Nitrososphaera gargensis: insights into metabolic versatility and environmental adaptations.</title>
        <authorList>
            <person name="Spang A."/>
            <person name="Poehlein A."/>
            <person name="Offre P."/>
            <person name="Zumbragel S."/>
            <person name="Haider S."/>
            <person name="Rychlik N."/>
            <person name="Nowka B."/>
            <person name="Schmeisser C."/>
            <person name="Lebedeva E.V."/>
            <person name="Rattei T."/>
            <person name="Bohm C."/>
            <person name="Schmid M."/>
            <person name="Galushko A."/>
            <person name="Hatzenpichler R."/>
            <person name="Weinmaier T."/>
            <person name="Daniel R."/>
            <person name="Schleper C."/>
            <person name="Spieck E."/>
            <person name="Streit W."/>
            <person name="Wagner M."/>
        </authorList>
    </citation>
    <scope>NUCLEOTIDE SEQUENCE [LARGE SCALE GENOMIC DNA]</scope>
    <source>
        <strain evidence="2">Ga9.2</strain>
    </source>
</reference>
<organism evidence="1 2">
    <name type="scientific">Nitrososphaera gargensis (strain Ga9.2)</name>
    <dbReference type="NCBI Taxonomy" id="1237085"/>
    <lineage>
        <taxon>Archaea</taxon>
        <taxon>Nitrososphaerota</taxon>
        <taxon>Nitrososphaeria</taxon>
        <taxon>Nitrososphaerales</taxon>
        <taxon>Nitrososphaeraceae</taxon>
        <taxon>Nitrososphaera</taxon>
    </lineage>
</organism>
<dbReference type="BioCyc" id="CNIT1237085:G1324-304-MONOMER"/>
<sequence>MELWVIKMAPARDIPDTGIPDHAYVETLLPCTIRLSWASFSSYLSCFTPL</sequence>
<accession>K0IHH4</accession>
<proteinExistence type="predicted"/>
<dbReference type="Proteomes" id="UP000008037">
    <property type="component" value="Chromosome"/>
</dbReference>
<keyword evidence="2" id="KW-1185">Reference proteome</keyword>
<gene>
    <name evidence="1" type="ordered locus">Ngar_c03040</name>
</gene>
<dbReference type="STRING" id="1237085.Ngar_c03040"/>
<dbReference type="EMBL" id="CP002408">
    <property type="protein sequence ID" value="AFU57252.1"/>
    <property type="molecule type" value="Genomic_DNA"/>
</dbReference>
<protein>
    <submittedName>
        <fullName evidence="1">Uncharacterized protein</fullName>
    </submittedName>
</protein>